<evidence type="ECO:0000256" key="1">
    <source>
        <dbReference type="ARBA" id="ARBA00022980"/>
    </source>
</evidence>
<dbReference type="SMART" id="SM01403">
    <property type="entry name" value="Ribosomal_S10"/>
    <property type="match status" value="1"/>
</dbReference>
<organism evidence="4 5">
    <name type="scientific">Cotesia congregata</name>
    <name type="common">Parasitoid wasp</name>
    <name type="synonym">Apanteles congregatus</name>
    <dbReference type="NCBI Taxonomy" id="51543"/>
    <lineage>
        <taxon>Eukaryota</taxon>
        <taxon>Metazoa</taxon>
        <taxon>Ecdysozoa</taxon>
        <taxon>Arthropoda</taxon>
        <taxon>Hexapoda</taxon>
        <taxon>Insecta</taxon>
        <taxon>Pterygota</taxon>
        <taxon>Neoptera</taxon>
        <taxon>Endopterygota</taxon>
        <taxon>Hymenoptera</taxon>
        <taxon>Apocrita</taxon>
        <taxon>Ichneumonoidea</taxon>
        <taxon>Braconidae</taxon>
        <taxon>Microgastrinae</taxon>
        <taxon>Cotesia</taxon>
    </lineage>
</organism>
<dbReference type="GO" id="GO:1990904">
    <property type="term" value="C:ribonucleoprotein complex"/>
    <property type="evidence" value="ECO:0007669"/>
    <property type="project" value="UniProtKB-KW"/>
</dbReference>
<sequence>MAIFLHNNVIKSLFKSPIKYFLRFSSLFTPDYLSLLKPKIPLYGMVNVQIKGYNYPTLENFQRLIHQHAVQLDIDIENSFATPSKSLKIQRLKDVNTGLQIDYQLEVYERNVLVSDVSSIRLPMFIRLLESTLPEGVTLKVQPWDSTIENKRYIPDKELIEAKTELENMRKK</sequence>
<accession>A0A8J2HJH2</accession>
<dbReference type="SUPFAM" id="SSF54999">
    <property type="entry name" value="Ribosomal protein S10"/>
    <property type="match status" value="1"/>
</dbReference>
<dbReference type="PANTHER" id="PTHR13473">
    <property type="entry name" value="MITOCHONDRIAL RIBOSOMAL PROTEIN L48"/>
    <property type="match status" value="1"/>
</dbReference>
<reference evidence="4" key="1">
    <citation type="submission" date="2021-04" db="EMBL/GenBank/DDBJ databases">
        <authorList>
            <person name="Chebbi M.A.C M."/>
        </authorList>
    </citation>
    <scope>NUCLEOTIDE SEQUENCE</scope>
</reference>
<dbReference type="GO" id="GO:0005761">
    <property type="term" value="C:mitochondrial ribosome"/>
    <property type="evidence" value="ECO:0007669"/>
    <property type="project" value="InterPro"/>
</dbReference>
<dbReference type="AlphaFoldDB" id="A0A8J2HJH2"/>
<dbReference type="EMBL" id="CAJNRD030001122">
    <property type="protein sequence ID" value="CAG5100553.1"/>
    <property type="molecule type" value="Genomic_DNA"/>
</dbReference>
<evidence type="ECO:0000313" key="5">
    <source>
        <dbReference type="Proteomes" id="UP000786811"/>
    </source>
</evidence>
<protein>
    <submittedName>
        <fullName evidence="4">Mitochondrial (Mus musculus)</fullName>
    </submittedName>
</protein>
<keyword evidence="5" id="KW-1185">Reference proteome</keyword>
<evidence type="ECO:0000313" key="4">
    <source>
        <dbReference type="EMBL" id="CAG5100553.1"/>
    </source>
</evidence>
<name>A0A8J2HJH2_COTCN</name>
<evidence type="ECO:0000259" key="3">
    <source>
        <dbReference type="SMART" id="SM01403"/>
    </source>
</evidence>
<comment type="caution">
    <text evidence="4">The sequence shown here is derived from an EMBL/GenBank/DDBJ whole genome shotgun (WGS) entry which is preliminary data.</text>
</comment>
<feature type="domain" description="Small ribosomal subunit protein uS10" evidence="3">
    <location>
        <begin position="47"/>
        <end position="142"/>
    </location>
</feature>
<keyword evidence="1" id="KW-0689">Ribosomal protein</keyword>
<dbReference type="Pfam" id="PF00338">
    <property type="entry name" value="Ribosomal_S10"/>
    <property type="match status" value="1"/>
</dbReference>
<dbReference type="OrthoDB" id="5984298at2759"/>
<dbReference type="InterPro" id="IPR027486">
    <property type="entry name" value="Ribosomal_uS10_dom"/>
</dbReference>
<dbReference type="Proteomes" id="UP000786811">
    <property type="component" value="Unassembled WGS sequence"/>
</dbReference>
<dbReference type="Gene3D" id="3.30.70.600">
    <property type="entry name" value="Ribosomal protein S10 domain"/>
    <property type="match status" value="1"/>
</dbReference>
<evidence type="ECO:0000256" key="2">
    <source>
        <dbReference type="ARBA" id="ARBA00023274"/>
    </source>
</evidence>
<dbReference type="InterPro" id="IPR036838">
    <property type="entry name" value="Ribosomal_uS10_dom_sf"/>
</dbReference>
<gene>
    <name evidence="4" type="ORF">HICCMSTLAB_LOCUS9626</name>
</gene>
<dbReference type="PANTHER" id="PTHR13473:SF0">
    <property type="entry name" value="LARGE RIBOSOMAL SUBUNIT PROTEIN ML48"/>
    <property type="match status" value="1"/>
</dbReference>
<keyword evidence="2" id="KW-0687">Ribonucleoprotein</keyword>
<dbReference type="InterPro" id="IPR027487">
    <property type="entry name" value="Ribosomal_mL48"/>
</dbReference>
<proteinExistence type="predicted"/>